<protein>
    <submittedName>
        <fullName evidence="1">Uncharacterized protein</fullName>
    </submittedName>
</protein>
<organism evidence="1 3">
    <name type="scientific">Burkholderia glumae</name>
    <name type="common">Pseudomonas glumae</name>
    <dbReference type="NCBI Taxonomy" id="337"/>
    <lineage>
        <taxon>Bacteria</taxon>
        <taxon>Pseudomonadati</taxon>
        <taxon>Pseudomonadota</taxon>
        <taxon>Betaproteobacteria</taxon>
        <taxon>Burkholderiales</taxon>
        <taxon>Burkholderiaceae</taxon>
        <taxon>Burkholderia</taxon>
    </lineage>
</organism>
<dbReference type="EMBL" id="CP099583">
    <property type="protein sequence ID" value="USS43760.1"/>
    <property type="molecule type" value="Genomic_DNA"/>
</dbReference>
<accession>A0AAQ0BQ92</accession>
<evidence type="ECO:0000313" key="3">
    <source>
        <dbReference type="Proteomes" id="UP000594892"/>
    </source>
</evidence>
<proteinExistence type="predicted"/>
<name>A0AAQ0BQ92_BURGL</name>
<dbReference type="GeneID" id="45699133"/>
<evidence type="ECO:0000313" key="4">
    <source>
        <dbReference type="Proteomes" id="UP001056386"/>
    </source>
</evidence>
<dbReference type="Proteomes" id="UP001056386">
    <property type="component" value="Chromosome 2"/>
</dbReference>
<dbReference type="RefSeq" id="WP_153478734.1">
    <property type="nucleotide sequence ID" value="NZ_CP021075.1"/>
</dbReference>
<dbReference type="EMBL" id="CP065600">
    <property type="protein sequence ID" value="QPQ90264.1"/>
    <property type="molecule type" value="Genomic_DNA"/>
</dbReference>
<reference evidence="1 3" key="1">
    <citation type="submission" date="2020-12" db="EMBL/GenBank/DDBJ databases">
        <title>FDA dAtabase for Regulatory Grade micrObial Sequences (FDA-ARGOS): Supporting development and validation of Infectious Disease Dx tests.</title>
        <authorList>
            <person name="Minogue T."/>
            <person name="Wolcott M."/>
            <person name="Wasieloski L."/>
            <person name="Aguilar W."/>
            <person name="Moore D."/>
            <person name="Jaissle J."/>
            <person name="Tallon L."/>
            <person name="Sadzewicz L."/>
            <person name="Zhao X."/>
            <person name="Boylan J."/>
            <person name="Ott S."/>
            <person name="Bowen H."/>
            <person name="Vavikolanu K."/>
            <person name="Mehta A."/>
            <person name="Aluvathingal J."/>
            <person name="Nadendla S."/>
            <person name="Yan Y."/>
            <person name="Sichtig H."/>
        </authorList>
    </citation>
    <scope>NUCLEOTIDE SEQUENCE [LARGE SCALE GENOMIC DNA]</scope>
    <source>
        <strain evidence="1 3">FDAARGOS_949</strain>
    </source>
</reference>
<evidence type="ECO:0000313" key="1">
    <source>
        <dbReference type="EMBL" id="QPQ90264.1"/>
    </source>
</evidence>
<evidence type="ECO:0000313" key="2">
    <source>
        <dbReference type="EMBL" id="USS43760.1"/>
    </source>
</evidence>
<reference evidence="2" key="2">
    <citation type="submission" date="2022-06" db="EMBL/GenBank/DDBJ databases">
        <title>Draft genome sequence of Burkholderia glumae strain GR20004 isolated from rice panicle showing bacterial panicle blight.</title>
        <authorList>
            <person name="Choi S.Y."/>
            <person name="Lee Y.H."/>
        </authorList>
    </citation>
    <scope>NUCLEOTIDE SEQUENCE</scope>
    <source>
        <strain evidence="2">GR20004</strain>
    </source>
</reference>
<gene>
    <name evidence="1" type="ORF">I6H06_00280</name>
    <name evidence="2" type="ORF">NFI99_04770</name>
</gene>
<sequence>MTSGKQYGNGLVEGATPAPQRWVEAWAPGIGSNEAVCLPVLGPPASP</sequence>
<keyword evidence="4" id="KW-1185">Reference proteome</keyword>
<dbReference type="Proteomes" id="UP000594892">
    <property type="component" value="Chromosome 1"/>
</dbReference>
<dbReference type="AlphaFoldDB" id="A0AAQ0BQ92"/>